<evidence type="ECO:0000313" key="1">
    <source>
        <dbReference type="EMBL" id="CAH2042953.1"/>
    </source>
</evidence>
<evidence type="ECO:0000313" key="2">
    <source>
        <dbReference type="Proteomes" id="UP000836841"/>
    </source>
</evidence>
<dbReference type="Proteomes" id="UP000836841">
    <property type="component" value="Unassembled WGS sequence"/>
</dbReference>
<organism evidence="1 2">
    <name type="scientific">Thlaspi arvense</name>
    <name type="common">Field penny-cress</name>
    <dbReference type="NCBI Taxonomy" id="13288"/>
    <lineage>
        <taxon>Eukaryota</taxon>
        <taxon>Viridiplantae</taxon>
        <taxon>Streptophyta</taxon>
        <taxon>Embryophyta</taxon>
        <taxon>Tracheophyta</taxon>
        <taxon>Spermatophyta</taxon>
        <taxon>Magnoliopsida</taxon>
        <taxon>eudicotyledons</taxon>
        <taxon>Gunneridae</taxon>
        <taxon>Pentapetalae</taxon>
        <taxon>rosids</taxon>
        <taxon>malvids</taxon>
        <taxon>Brassicales</taxon>
        <taxon>Brassicaceae</taxon>
        <taxon>Thlaspideae</taxon>
        <taxon>Thlaspi</taxon>
    </lineage>
</organism>
<proteinExistence type="predicted"/>
<accession>A0AAU9RHJ0</accession>
<dbReference type="EMBL" id="CAJVSB020000236">
    <property type="protein sequence ID" value="CAH2042953.1"/>
    <property type="molecule type" value="Genomic_DNA"/>
</dbReference>
<gene>
    <name evidence="1" type="ORF">TAV2_LOCUS4926</name>
</gene>
<reference evidence="1 2" key="1">
    <citation type="submission" date="2022-03" db="EMBL/GenBank/DDBJ databases">
        <authorList>
            <person name="Nunn A."/>
            <person name="Chopra R."/>
            <person name="Nunn A."/>
            <person name="Contreras Garrido A."/>
        </authorList>
    </citation>
    <scope>NUCLEOTIDE SEQUENCE [LARGE SCALE GENOMIC DNA]</scope>
</reference>
<name>A0AAU9RHJ0_THLAR</name>
<comment type="caution">
    <text evidence="1">The sequence shown here is derived from an EMBL/GenBank/DDBJ whole genome shotgun (WGS) entry which is preliminary data.</text>
</comment>
<sequence length="211" mass="23516">MGILKWTYTSWIGSKLRASNMGKQSPASLPSGVTWRPLTFHSWFSNTVLSVFSDATSRFGPAYLQTPAGPARQHRLRVTAGEIPNLPGSGRLVRKVPGPNRMQVRRIRFGLVYHWRLRLRQAGVQWDGGCSTGEAGRVHVGQRRRLGLLRREPSGWTQFAGEGGGERRIRRVRFGGLCGGPELAVPVRAEGGQRRGLQERVRGVWERGILL</sequence>
<protein>
    <submittedName>
        <fullName evidence="1">Uncharacterized protein</fullName>
    </submittedName>
</protein>
<keyword evidence="2" id="KW-1185">Reference proteome</keyword>
<dbReference type="AlphaFoldDB" id="A0AAU9RHJ0"/>